<feature type="compositionally biased region" description="Acidic residues" evidence="1">
    <location>
        <begin position="167"/>
        <end position="177"/>
    </location>
</feature>
<evidence type="ECO:0000259" key="3">
    <source>
        <dbReference type="SMART" id="SM00701"/>
    </source>
</evidence>
<dbReference type="AlphaFoldDB" id="A0A9N9T6D8"/>
<dbReference type="InterPro" id="IPR036505">
    <property type="entry name" value="Amidase/PGRP_sf"/>
</dbReference>
<protein>
    <recommendedName>
        <fullName evidence="3">Peptidoglycan recognition protein family domain-containing protein</fullName>
    </recommendedName>
</protein>
<dbReference type="Gene3D" id="3.40.80.10">
    <property type="entry name" value="Peptidoglycan recognition protein-like"/>
    <property type="match status" value="1"/>
</dbReference>
<organism evidence="4 5">
    <name type="scientific">Diabrotica balteata</name>
    <name type="common">Banded cucumber beetle</name>
    <dbReference type="NCBI Taxonomy" id="107213"/>
    <lineage>
        <taxon>Eukaryota</taxon>
        <taxon>Metazoa</taxon>
        <taxon>Ecdysozoa</taxon>
        <taxon>Arthropoda</taxon>
        <taxon>Hexapoda</taxon>
        <taxon>Insecta</taxon>
        <taxon>Pterygota</taxon>
        <taxon>Neoptera</taxon>
        <taxon>Endopterygota</taxon>
        <taxon>Coleoptera</taxon>
        <taxon>Polyphaga</taxon>
        <taxon>Cucujiformia</taxon>
        <taxon>Chrysomeloidea</taxon>
        <taxon>Chrysomelidae</taxon>
        <taxon>Galerucinae</taxon>
        <taxon>Diabroticina</taxon>
        <taxon>Diabroticites</taxon>
        <taxon>Diabrotica</taxon>
    </lineage>
</organism>
<dbReference type="SUPFAM" id="SSF55846">
    <property type="entry name" value="N-acetylmuramoyl-L-alanine amidase-like"/>
    <property type="match status" value="1"/>
</dbReference>
<sequence length="389" mass="43868">MDNANNNAASEPSLEDKSAAPAENDKKNESTLENVSLTTHEEENPETDDDPPLKEGETVPLLGPNEDSKDNKPDTPASKPVTFNLDNPGNQQNGTELVRKPDNTNSKPPTDNPFNKPPIDDPASKPPTVFKLENPGNQQNGTGLVNKLKSVAENFLSSSESSRPTEFDPESIGDEESTPLLSRTPFNRRFLDRLWMVLFITLIVLAVSIGAFLLIWLGQTQSENGYFNYILKNQWITLEAGYESPTHMKKLKLPAHNVFFIELNSTDKTICHQASSNENCVKLLRKNQMKDRHEPDILFNFIVDQDGTIYEGRGWDRCTCKASFTDEDLTIAFLIDNNTIRQVVPRYVLNFLNQATIDQKLDPCYRNFVYNGTILYVVSDYIKSFRNIC</sequence>
<keyword evidence="5" id="KW-1185">Reference proteome</keyword>
<feature type="compositionally biased region" description="Basic and acidic residues" evidence="1">
    <location>
        <begin position="14"/>
        <end position="30"/>
    </location>
</feature>
<feature type="region of interest" description="Disordered" evidence="1">
    <location>
        <begin position="155"/>
        <end position="179"/>
    </location>
</feature>
<name>A0A9N9T6D8_DIABA</name>
<dbReference type="GO" id="GO:0008745">
    <property type="term" value="F:N-acetylmuramoyl-L-alanine amidase activity"/>
    <property type="evidence" value="ECO:0007669"/>
    <property type="project" value="InterPro"/>
</dbReference>
<dbReference type="Proteomes" id="UP001153709">
    <property type="component" value="Chromosome 6"/>
</dbReference>
<dbReference type="EMBL" id="OU898281">
    <property type="protein sequence ID" value="CAG9836581.1"/>
    <property type="molecule type" value="Genomic_DNA"/>
</dbReference>
<feature type="compositionally biased region" description="Polar residues" evidence="1">
    <location>
        <begin position="103"/>
        <end position="113"/>
    </location>
</feature>
<reference evidence="4" key="1">
    <citation type="submission" date="2022-01" db="EMBL/GenBank/DDBJ databases">
        <authorList>
            <person name="King R."/>
        </authorList>
    </citation>
    <scope>NUCLEOTIDE SEQUENCE</scope>
</reference>
<feature type="compositionally biased region" description="Polar residues" evidence="1">
    <location>
        <begin position="155"/>
        <end position="164"/>
    </location>
</feature>
<dbReference type="InterPro" id="IPR006619">
    <property type="entry name" value="PGRP_domain_met/bac"/>
</dbReference>
<dbReference type="GO" id="GO:0008270">
    <property type="term" value="F:zinc ion binding"/>
    <property type="evidence" value="ECO:0007669"/>
    <property type="project" value="InterPro"/>
</dbReference>
<feature type="compositionally biased region" description="Polar residues" evidence="1">
    <location>
        <begin position="1"/>
        <end position="10"/>
    </location>
</feature>
<dbReference type="GO" id="GO:0009253">
    <property type="term" value="P:peptidoglycan catabolic process"/>
    <property type="evidence" value="ECO:0007669"/>
    <property type="project" value="InterPro"/>
</dbReference>
<feature type="region of interest" description="Disordered" evidence="1">
    <location>
        <begin position="1"/>
        <end position="143"/>
    </location>
</feature>
<evidence type="ECO:0000313" key="4">
    <source>
        <dbReference type="EMBL" id="CAG9836581.1"/>
    </source>
</evidence>
<keyword evidence="2" id="KW-0472">Membrane</keyword>
<keyword evidence="2" id="KW-1133">Transmembrane helix</keyword>
<evidence type="ECO:0000256" key="2">
    <source>
        <dbReference type="SAM" id="Phobius"/>
    </source>
</evidence>
<feature type="compositionally biased region" description="Polar residues" evidence="1">
    <location>
        <begin position="84"/>
        <end position="95"/>
    </location>
</feature>
<feature type="transmembrane region" description="Helical" evidence="2">
    <location>
        <begin position="194"/>
        <end position="217"/>
    </location>
</feature>
<keyword evidence="2" id="KW-0812">Transmembrane</keyword>
<evidence type="ECO:0000256" key="1">
    <source>
        <dbReference type="SAM" id="MobiDB-lite"/>
    </source>
</evidence>
<evidence type="ECO:0000313" key="5">
    <source>
        <dbReference type="Proteomes" id="UP001153709"/>
    </source>
</evidence>
<proteinExistence type="predicted"/>
<accession>A0A9N9T6D8</accession>
<dbReference type="SMART" id="SM00701">
    <property type="entry name" value="PGRP"/>
    <property type="match status" value="1"/>
</dbReference>
<dbReference type="OrthoDB" id="6782620at2759"/>
<feature type="domain" description="Peptidoglycan recognition protein family" evidence="3">
    <location>
        <begin position="234"/>
        <end position="356"/>
    </location>
</feature>
<gene>
    <name evidence="4" type="ORF">DIABBA_LOCUS9661</name>
</gene>